<evidence type="ECO:0000313" key="2">
    <source>
        <dbReference type="EMBL" id="NFV82040.1"/>
    </source>
</evidence>
<feature type="chain" id="PRO_5028974222" evidence="1">
    <location>
        <begin position="21"/>
        <end position="191"/>
    </location>
</feature>
<protein>
    <submittedName>
        <fullName evidence="2">Uncharacterized protein</fullName>
    </submittedName>
</protein>
<reference evidence="2 3" key="1">
    <citation type="submission" date="2020-02" db="EMBL/GenBank/DDBJ databases">
        <authorList>
            <person name="Dziuba M."/>
            <person name="Kuznetsov B."/>
            <person name="Mardanov A."/>
            <person name="Ravin N."/>
            <person name="Grouzdev D."/>
        </authorList>
    </citation>
    <scope>NUCLEOTIDE SEQUENCE [LARGE SCALE GENOMIC DNA]</scope>
    <source>
        <strain evidence="2 3">SpK</strain>
    </source>
</reference>
<feature type="signal peptide" evidence="1">
    <location>
        <begin position="1"/>
        <end position="20"/>
    </location>
</feature>
<accession>A0A7C9QW35</accession>
<comment type="caution">
    <text evidence="2">The sequence shown here is derived from an EMBL/GenBank/DDBJ whole genome shotgun (WGS) entry which is preliminary data.</text>
</comment>
<keyword evidence="1" id="KW-0732">Signal</keyword>
<dbReference type="EMBL" id="JAAIYP010000045">
    <property type="protein sequence ID" value="NFV82040.1"/>
    <property type="molecule type" value="Genomic_DNA"/>
</dbReference>
<gene>
    <name evidence="2" type="ORF">G4223_18165</name>
</gene>
<dbReference type="AlphaFoldDB" id="A0A7C9QW35"/>
<organism evidence="2 3">
    <name type="scientific">Magnetospirillum aberrantis SpK</name>
    <dbReference type="NCBI Taxonomy" id="908842"/>
    <lineage>
        <taxon>Bacteria</taxon>
        <taxon>Pseudomonadati</taxon>
        <taxon>Pseudomonadota</taxon>
        <taxon>Alphaproteobacteria</taxon>
        <taxon>Rhodospirillales</taxon>
        <taxon>Rhodospirillaceae</taxon>
        <taxon>Magnetospirillum</taxon>
    </lineage>
</organism>
<dbReference type="RefSeq" id="WP_163682678.1">
    <property type="nucleotide sequence ID" value="NZ_JAAIYP010000045.1"/>
</dbReference>
<keyword evidence="3" id="KW-1185">Reference proteome</keyword>
<proteinExistence type="predicted"/>
<evidence type="ECO:0000313" key="3">
    <source>
        <dbReference type="Proteomes" id="UP000480684"/>
    </source>
</evidence>
<dbReference type="Proteomes" id="UP000480684">
    <property type="component" value="Unassembled WGS sequence"/>
</dbReference>
<sequence length="191" mass="20704">MKRLLGVCAVLSAMAGPAMAKDYDLGYARIGMMMGQFRFAAWPAGLSVRCSDDVDRPKEVDRLLAMPRQMADLGAVRCALLKVDEAGKYSAATRRVGGSPVEVAATFAPDAGGTKRLVQLFLQGPRDGFDGLVAHFTARLGPPAETDGRFVRWAEPGKEAIVLHEEGDTALAMMIDWKMQEAMNAKMATRR</sequence>
<name>A0A7C9QW35_9PROT</name>
<evidence type="ECO:0000256" key="1">
    <source>
        <dbReference type="SAM" id="SignalP"/>
    </source>
</evidence>